<evidence type="ECO:0000259" key="2">
    <source>
        <dbReference type="Pfam" id="PF00535"/>
    </source>
</evidence>
<dbReference type="AlphaFoldDB" id="A0AAU7CY98"/>
<dbReference type="EMBL" id="CP121194">
    <property type="protein sequence ID" value="XBH09969.1"/>
    <property type="molecule type" value="Genomic_DNA"/>
</dbReference>
<dbReference type="InterPro" id="IPR058718">
    <property type="entry name" value="Agl6_TM_C"/>
</dbReference>
<feature type="domain" description="Low-salt glycan biosynthesis hexosyltransferase Agl6 C-terminal transmembrane region" evidence="3">
    <location>
        <begin position="298"/>
        <end position="390"/>
    </location>
</feature>
<dbReference type="Gene3D" id="3.90.550.10">
    <property type="entry name" value="Spore Coat Polysaccharide Biosynthesis Protein SpsA, Chain A"/>
    <property type="match status" value="1"/>
</dbReference>
<dbReference type="EMBL" id="CP121195">
    <property type="protein sequence ID" value="XBH13405.1"/>
    <property type="molecule type" value="Genomic_DNA"/>
</dbReference>
<dbReference type="RefSeq" id="WP_348267475.1">
    <property type="nucleotide sequence ID" value="NZ_CP121194.1"/>
</dbReference>
<dbReference type="SUPFAM" id="SSF53448">
    <property type="entry name" value="Nucleotide-diphospho-sugar transferases"/>
    <property type="match status" value="1"/>
</dbReference>
<accession>A0AAU7CY98</accession>
<keyword evidence="1" id="KW-0812">Transmembrane</keyword>
<feature type="transmembrane region" description="Helical" evidence="1">
    <location>
        <begin position="243"/>
        <end position="269"/>
    </location>
</feature>
<evidence type="ECO:0000313" key="5">
    <source>
        <dbReference type="EMBL" id="XBH13405.1"/>
    </source>
</evidence>
<keyword evidence="1" id="KW-0472">Membrane</keyword>
<dbReference type="InterPro" id="IPR029044">
    <property type="entry name" value="Nucleotide-diphossugar_trans"/>
</dbReference>
<reference evidence="4" key="1">
    <citation type="submission" date="2023-03" db="EMBL/GenBank/DDBJ databases">
        <title>Edaphobacter sp.</title>
        <authorList>
            <person name="Huber K.J."/>
            <person name="Papendorf J."/>
            <person name="Pilke C."/>
            <person name="Bunk B."/>
            <person name="Sproeer C."/>
            <person name="Pester M."/>
        </authorList>
    </citation>
    <scope>NUCLEOTIDE SEQUENCE</scope>
    <source>
        <strain evidence="4">DSM 109919</strain>
        <strain evidence="5">DSM 109920</strain>
    </source>
</reference>
<feature type="domain" description="Glycosyltransferase 2-like" evidence="2">
    <location>
        <begin position="18"/>
        <end position="177"/>
    </location>
</feature>
<keyword evidence="1" id="KW-1133">Transmembrane helix</keyword>
<evidence type="ECO:0000313" key="4">
    <source>
        <dbReference type="EMBL" id="XBH09969.1"/>
    </source>
</evidence>
<dbReference type="PANTHER" id="PTHR48090">
    <property type="entry name" value="UNDECAPRENYL-PHOSPHATE 4-DEOXY-4-FORMAMIDO-L-ARABINOSE TRANSFERASE-RELATED"/>
    <property type="match status" value="1"/>
</dbReference>
<sequence length="394" mass="42896">MQTNPFGSIQNMSDLTVTILMPCLNEAETLAFCVRQAVAALRDNNVAGEVLIADNGSTDGSQQIAVDEGARVVAVPVRGYGAALLTGIENARGKYVLMADADASYDFGHLPRFLAKLEEGNDLVMGNRFSGEIKPGAMPPLHKYLGNPVLSFIGRLFFGIPVRDFHCGIRAMRRDAVLALGLRTTGMEFASEMVVRSSLAGLRLAEVPTTLSPDGRTRAPHLRTWRDGWRHLRFLLLYSPRWLFFYPGVITFVVGLVISLLLIAGPLTIGRWTFDVDTLTYALGLVLIGAHISVFAVSAKVFGTQEGFLPPNPKFERVFKVINLEVGLIVGCVLLLAGAVILGYALHLWHAAGFGNLSPQTMLRLTLPSATCFMLGIEAIFGSFFLSLLGMNRR</sequence>
<gene>
    <name evidence="4" type="ORF">P4G45_16015</name>
    <name evidence="5" type="ORF">P8936_17225</name>
</gene>
<accession>A0AAU7D764</accession>
<dbReference type="CDD" id="cd04179">
    <property type="entry name" value="DPM_DPG-synthase_like"/>
    <property type="match status" value="1"/>
</dbReference>
<feature type="transmembrane region" description="Helical" evidence="1">
    <location>
        <begin position="366"/>
        <end position="389"/>
    </location>
</feature>
<feature type="transmembrane region" description="Helical" evidence="1">
    <location>
        <begin position="281"/>
        <end position="303"/>
    </location>
</feature>
<proteinExistence type="predicted"/>
<organism evidence="4">
    <name type="scientific">Edaphobacter paludis</name>
    <dbReference type="NCBI Taxonomy" id="3035702"/>
    <lineage>
        <taxon>Bacteria</taxon>
        <taxon>Pseudomonadati</taxon>
        <taxon>Acidobacteriota</taxon>
        <taxon>Terriglobia</taxon>
        <taxon>Terriglobales</taxon>
        <taxon>Acidobacteriaceae</taxon>
        <taxon>Edaphobacter</taxon>
    </lineage>
</organism>
<protein>
    <submittedName>
        <fullName evidence="4">Glycosyltransferase family 2 protein</fullName>
    </submittedName>
</protein>
<dbReference type="Pfam" id="PF26629">
    <property type="entry name" value="GT2_TM_C"/>
    <property type="match status" value="1"/>
</dbReference>
<dbReference type="Pfam" id="PF00535">
    <property type="entry name" value="Glycos_transf_2"/>
    <property type="match status" value="1"/>
</dbReference>
<evidence type="ECO:0000259" key="3">
    <source>
        <dbReference type="Pfam" id="PF26629"/>
    </source>
</evidence>
<dbReference type="InterPro" id="IPR001173">
    <property type="entry name" value="Glyco_trans_2-like"/>
</dbReference>
<dbReference type="KEGG" id="epl:P4G45_16015"/>
<name>A0AAU7CY98_9BACT</name>
<evidence type="ECO:0000256" key="1">
    <source>
        <dbReference type="SAM" id="Phobius"/>
    </source>
</evidence>
<feature type="transmembrane region" description="Helical" evidence="1">
    <location>
        <begin position="324"/>
        <end position="346"/>
    </location>
</feature>
<dbReference type="PANTHER" id="PTHR48090:SF7">
    <property type="entry name" value="RFBJ PROTEIN"/>
    <property type="match status" value="1"/>
</dbReference>
<dbReference type="InterPro" id="IPR050256">
    <property type="entry name" value="Glycosyltransferase_2"/>
</dbReference>